<evidence type="ECO:0000313" key="4">
    <source>
        <dbReference type="Proteomes" id="UP000050864"/>
    </source>
</evidence>
<dbReference type="InterPro" id="IPR043726">
    <property type="entry name" value="LiaI-LiaF-like_TM1"/>
</dbReference>
<name>A0A0R0BZ41_9GAMM</name>
<keyword evidence="1" id="KW-1133">Transmembrane helix</keyword>
<protein>
    <submittedName>
        <fullName evidence="3">Membrane protein</fullName>
    </submittedName>
</protein>
<sequence length="55" mass="5913">MRSNLIAALILIIVGLFFLAKNLGWINGNIGSMLATWWPAILVAVGIGMLFGRGK</sequence>
<evidence type="ECO:0000256" key="1">
    <source>
        <dbReference type="SAM" id="Phobius"/>
    </source>
</evidence>
<organism evidence="3 4">
    <name type="scientific">Stenotrophomonas humi</name>
    <dbReference type="NCBI Taxonomy" id="405444"/>
    <lineage>
        <taxon>Bacteria</taxon>
        <taxon>Pseudomonadati</taxon>
        <taxon>Pseudomonadota</taxon>
        <taxon>Gammaproteobacteria</taxon>
        <taxon>Lysobacterales</taxon>
        <taxon>Lysobacteraceae</taxon>
        <taxon>Stenotrophomonas</taxon>
    </lineage>
</organism>
<accession>A0A0R0BZ41</accession>
<proteinExistence type="predicted"/>
<dbReference type="EMBL" id="LDJI01000029">
    <property type="protein sequence ID" value="KRG62645.1"/>
    <property type="molecule type" value="Genomic_DNA"/>
</dbReference>
<dbReference type="Proteomes" id="UP000050864">
    <property type="component" value="Unassembled WGS sequence"/>
</dbReference>
<keyword evidence="4" id="KW-1185">Reference proteome</keyword>
<feature type="transmembrane region" description="Helical" evidence="1">
    <location>
        <begin position="30"/>
        <end position="51"/>
    </location>
</feature>
<keyword evidence="1" id="KW-0812">Transmembrane</keyword>
<dbReference type="STRING" id="405444.ABB26_15255"/>
<dbReference type="RefSeq" id="WP_089153126.1">
    <property type="nucleotide sequence ID" value="NZ_LDJI01000029.1"/>
</dbReference>
<evidence type="ECO:0000259" key="2">
    <source>
        <dbReference type="Pfam" id="PF18917"/>
    </source>
</evidence>
<feature type="domain" description="LiaI-LiaF-like transmembrane region" evidence="2">
    <location>
        <begin position="5"/>
        <end position="50"/>
    </location>
</feature>
<reference evidence="3 4" key="1">
    <citation type="submission" date="2015-05" db="EMBL/GenBank/DDBJ databases">
        <title>Genome sequencing and analysis of members of genus Stenotrophomonas.</title>
        <authorList>
            <person name="Patil P.P."/>
            <person name="Midha S."/>
            <person name="Patil P.B."/>
        </authorList>
    </citation>
    <scope>NUCLEOTIDE SEQUENCE [LARGE SCALE GENOMIC DNA]</scope>
    <source>
        <strain evidence="3 4">DSM 18929</strain>
    </source>
</reference>
<comment type="caution">
    <text evidence="3">The sequence shown here is derived from an EMBL/GenBank/DDBJ whole genome shotgun (WGS) entry which is preliminary data.</text>
</comment>
<dbReference type="AlphaFoldDB" id="A0A0R0BZ41"/>
<keyword evidence="1" id="KW-0472">Membrane</keyword>
<gene>
    <name evidence="3" type="ORF">ABB26_15255</name>
</gene>
<dbReference type="Pfam" id="PF18917">
    <property type="entry name" value="LiaI-LiaF-like_TM1"/>
    <property type="match status" value="1"/>
</dbReference>
<evidence type="ECO:0000313" key="3">
    <source>
        <dbReference type="EMBL" id="KRG62645.1"/>
    </source>
</evidence>
<dbReference type="PATRIC" id="fig|405444.3.peg.2161"/>